<dbReference type="GO" id="GO:0003677">
    <property type="term" value="F:DNA binding"/>
    <property type="evidence" value="ECO:0007669"/>
    <property type="project" value="UniProtKB-KW"/>
</dbReference>
<feature type="compositionally biased region" description="Acidic residues" evidence="1">
    <location>
        <begin position="297"/>
        <end position="320"/>
    </location>
</feature>
<dbReference type="Proteomes" id="UP000023152">
    <property type="component" value="Unassembled WGS sequence"/>
</dbReference>
<feature type="compositionally biased region" description="Polar residues" evidence="1">
    <location>
        <begin position="334"/>
        <end position="349"/>
    </location>
</feature>
<feature type="compositionally biased region" description="Basic and acidic residues" evidence="1">
    <location>
        <begin position="267"/>
        <end position="277"/>
    </location>
</feature>
<comment type="caution">
    <text evidence="2">The sequence shown here is derived from an EMBL/GenBank/DDBJ whole genome shotgun (WGS) entry which is preliminary data.</text>
</comment>
<feature type="compositionally biased region" description="Low complexity" evidence="1">
    <location>
        <begin position="255"/>
        <end position="265"/>
    </location>
</feature>
<proteinExistence type="predicted"/>
<feature type="compositionally biased region" description="Basic residues" evidence="1">
    <location>
        <begin position="350"/>
        <end position="359"/>
    </location>
</feature>
<feature type="compositionally biased region" description="Low complexity" evidence="1">
    <location>
        <begin position="280"/>
        <end position="296"/>
    </location>
</feature>
<name>X6N4R1_RETFI</name>
<dbReference type="AlphaFoldDB" id="X6N4R1"/>
<feature type="region of interest" description="Disordered" evidence="1">
    <location>
        <begin position="248"/>
        <end position="359"/>
    </location>
</feature>
<reference evidence="2 3" key="1">
    <citation type="journal article" date="2013" name="Curr. Biol.">
        <title>The Genome of the Foraminiferan Reticulomyxa filosa.</title>
        <authorList>
            <person name="Glockner G."/>
            <person name="Hulsmann N."/>
            <person name="Schleicher M."/>
            <person name="Noegel A.A."/>
            <person name="Eichinger L."/>
            <person name="Gallinger C."/>
            <person name="Pawlowski J."/>
            <person name="Sierra R."/>
            <person name="Euteneuer U."/>
            <person name="Pillet L."/>
            <person name="Moustafa A."/>
            <person name="Platzer M."/>
            <person name="Groth M."/>
            <person name="Szafranski K."/>
            <person name="Schliwa M."/>
        </authorList>
    </citation>
    <scope>NUCLEOTIDE SEQUENCE [LARGE SCALE GENOMIC DNA]</scope>
</reference>
<protein>
    <submittedName>
        <fullName evidence="2">Zinc finger DNA-binding transcription factor</fullName>
    </submittedName>
</protein>
<feature type="region of interest" description="Disordered" evidence="1">
    <location>
        <begin position="447"/>
        <end position="525"/>
    </location>
</feature>
<evidence type="ECO:0000313" key="3">
    <source>
        <dbReference type="Proteomes" id="UP000023152"/>
    </source>
</evidence>
<organism evidence="2 3">
    <name type="scientific">Reticulomyxa filosa</name>
    <dbReference type="NCBI Taxonomy" id="46433"/>
    <lineage>
        <taxon>Eukaryota</taxon>
        <taxon>Sar</taxon>
        <taxon>Rhizaria</taxon>
        <taxon>Retaria</taxon>
        <taxon>Foraminifera</taxon>
        <taxon>Monothalamids</taxon>
        <taxon>Reticulomyxidae</taxon>
        <taxon>Reticulomyxa</taxon>
    </lineage>
</organism>
<keyword evidence="3" id="KW-1185">Reference proteome</keyword>
<dbReference type="EMBL" id="ASPP01012020">
    <property type="protein sequence ID" value="ETO21011.1"/>
    <property type="molecule type" value="Genomic_DNA"/>
</dbReference>
<sequence>MLCRQLLSIQQQIQFESSLPLKTFVSQQNIAHLQYSQMQLISQSQSLLTTQEQCILYRYFYQLRLLQLLSQQQSQWMSLPQLPPLPLFPSSSSSSSSTTSGSFVPSLSSLSTFPLLSSLTSLPTLQSQQPLQSKPQSQSQSHSQLQSQSQFQSQMQAHSQSQPTLLSMPTQSMTGIVNPLFPTWTPLQPTFYNTNANANANANINMLNVSNANAFGTSPSQFLSADMNPYTTRVPSPSVVFEKAGISTVVPSKDQPQSQSQSQSQLHGRESKHRAEDEAPVTTTTTTTTTTAIATATEEEEEEEEEEGDDEEEDEEEEEEKEAKKNATMKGIENTATNVTLTSGVTRANATKKKKKKKSVNRLFGLPNMITVNKVWSQCIGKSTDDGIKLRSALPTAAVAATTTKVATLKKKQTALTDSLPETWTESPIFLLTEMYDKLEMFQISKRPGAKKRGARRGKAQDTEDEDEDMDDDDDDDDNDNDNDNDDNDDEEDIDNDNDEDEDDDDEEDKEKKKKGKRAIEDKNPIAAVMTPLVLCVVTKTRIWTNVCSSTA</sequence>
<feature type="compositionally biased region" description="Basic residues" evidence="1">
    <location>
        <begin position="448"/>
        <end position="458"/>
    </location>
</feature>
<accession>X6N4R1</accession>
<keyword evidence="2" id="KW-0238">DNA-binding</keyword>
<gene>
    <name evidence="2" type="ORF">RFI_16192</name>
</gene>
<feature type="compositionally biased region" description="Acidic residues" evidence="1">
    <location>
        <begin position="463"/>
        <end position="509"/>
    </location>
</feature>
<dbReference type="OMA" id="AVCERTP"/>
<evidence type="ECO:0000313" key="2">
    <source>
        <dbReference type="EMBL" id="ETO21011.1"/>
    </source>
</evidence>
<evidence type="ECO:0000256" key="1">
    <source>
        <dbReference type="SAM" id="MobiDB-lite"/>
    </source>
</evidence>
<feature type="region of interest" description="Disordered" evidence="1">
    <location>
        <begin position="126"/>
        <end position="163"/>
    </location>
</feature>